<evidence type="ECO:0000313" key="2">
    <source>
        <dbReference type="Proteomes" id="UP000528964"/>
    </source>
</evidence>
<organism evidence="1 2">
    <name type="scientific">Hansschlegelia beijingensis</name>
    <dbReference type="NCBI Taxonomy" id="1133344"/>
    <lineage>
        <taxon>Bacteria</taxon>
        <taxon>Pseudomonadati</taxon>
        <taxon>Pseudomonadota</taxon>
        <taxon>Alphaproteobacteria</taxon>
        <taxon>Hyphomicrobiales</taxon>
        <taxon>Methylopilaceae</taxon>
        <taxon>Hansschlegelia</taxon>
    </lineage>
</organism>
<accession>A0A7W6CWN7</accession>
<keyword evidence="2" id="KW-1185">Reference proteome</keyword>
<protein>
    <submittedName>
        <fullName evidence="1">Uncharacterized protein</fullName>
    </submittedName>
</protein>
<comment type="caution">
    <text evidence="1">The sequence shown here is derived from an EMBL/GenBank/DDBJ whole genome shotgun (WGS) entry which is preliminary data.</text>
</comment>
<dbReference type="Proteomes" id="UP000528964">
    <property type="component" value="Unassembled WGS sequence"/>
</dbReference>
<reference evidence="1 2" key="1">
    <citation type="submission" date="2020-08" db="EMBL/GenBank/DDBJ databases">
        <title>Genomic Encyclopedia of Type Strains, Phase IV (KMG-IV): sequencing the most valuable type-strain genomes for metagenomic binning, comparative biology and taxonomic classification.</title>
        <authorList>
            <person name="Goeker M."/>
        </authorList>
    </citation>
    <scope>NUCLEOTIDE SEQUENCE [LARGE SCALE GENOMIC DNA]</scope>
    <source>
        <strain evidence="1 2">DSM 25481</strain>
    </source>
</reference>
<name>A0A7W6CWN7_9HYPH</name>
<dbReference type="RefSeq" id="WP_183394293.1">
    <property type="nucleotide sequence ID" value="NZ_JACIDR010000001.1"/>
</dbReference>
<evidence type="ECO:0000313" key="1">
    <source>
        <dbReference type="EMBL" id="MBB3972503.1"/>
    </source>
</evidence>
<gene>
    <name evidence="1" type="ORF">GGR24_001136</name>
</gene>
<proteinExistence type="predicted"/>
<dbReference type="EMBL" id="JACIDR010000001">
    <property type="protein sequence ID" value="MBB3972503.1"/>
    <property type="molecule type" value="Genomic_DNA"/>
</dbReference>
<sequence>MTPREWIAAATAKGYRLRLSRLDRRPVWVDAPEGGFGDEWDELAPAMRRIGVDAIAEALRAEVFG</sequence>
<dbReference type="AlphaFoldDB" id="A0A7W6CWN7"/>